<protein>
    <recommendedName>
        <fullName evidence="4">Putative glucose-6-phosphate 1-epimerase</fullName>
        <ecNumber evidence="4">5.1.3.15</ecNumber>
    </recommendedName>
</protein>
<dbReference type="InterPro" id="IPR014718">
    <property type="entry name" value="GH-type_carb-bd"/>
</dbReference>
<dbReference type="Pfam" id="PF01263">
    <property type="entry name" value="Aldose_epim"/>
    <property type="match status" value="1"/>
</dbReference>
<dbReference type="PANTHER" id="PTHR11122">
    <property type="entry name" value="APOSPORY-ASSOCIATED PROTEIN C-RELATED"/>
    <property type="match status" value="1"/>
</dbReference>
<keyword evidence="6" id="KW-1185">Reference proteome</keyword>
<evidence type="ECO:0000313" key="6">
    <source>
        <dbReference type="Proteomes" id="UP001652504"/>
    </source>
</evidence>
<evidence type="ECO:0000313" key="5">
    <source>
        <dbReference type="EMBL" id="MCV2884249.1"/>
    </source>
</evidence>
<dbReference type="SUPFAM" id="SSF74650">
    <property type="entry name" value="Galactose mutarotase-like"/>
    <property type="match status" value="1"/>
</dbReference>
<reference evidence="5 6" key="1">
    <citation type="submission" date="2022-10" db="EMBL/GenBank/DDBJ databases">
        <title>Aestuariibacter sp. AA17 isolated from Montipora capitata coral fragment.</title>
        <authorList>
            <person name="Emsley S.A."/>
            <person name="Pfannmuller K.M."/>
            <person name="Loughran R.M."/>
            <person name="Shlafstein M."/>
            <person name="Papke E."/>
            <person name="Saw J.H."/>
            <person name="Ushijima B."/>
            <person name="Videau P."/>
        </authorList>
    </citation>
    <scope>NUCLEOTIDE SEQUENCE [LARGE SCALE GENOMIC DNA]</scope>
    <source>
        <strain evidence="5 6">AA17</strain>
    </source>
</reference>
<dbReference type="EMBL" id="JAOWKX010000002">
    <property type="protein sequence ID" value="MCV2884249.1"/>
    <property type="molecule type" value="Genomic_DNA"/>
</dbReference>
<dbReference type="InterPro" id="IPR025532">
    <property type="entry name" value="G6P_1-epimerase"/>
</dbReference>
<evidence type="ECO:0000256" key="2">
    <source>
        <dbReference type="ARBA" id="ARBA00005866"/>
    </source>
</evidence>
<proteinExistence type="inferred from homology"/>
<evidence type="ECO:0000256" key="3">
    <source>
        <dbReference type="ARBA" id="ARBA00023235"/>
    </source>
</evidence>
<dbReference type="Gene3D" id="2.70.98.10">
    <property type="match status" value="1"/>
</dbReference>
<accession>A0ABT3A6E2</accession>
<gene>
    <name evidence="5" type="ORF">OE749_06040</name>
</gene>
<evidence type="ECO:0000256" key="4">
    <source>
        <dbReference type="PIRNR" id="PIRNR016020"/>
    </source>
</evidence>
<dbReference type="InterPro" id="IPR011013">
    <property type="entry name" value="Gal_mutarotase_sf_dom"/>
</dbReference>
<name>A0ABT3A6E2_9ALTE</name>
<comment type="caution">
    <text evidence="5">The sequence shown here is derived from an EMBL/GenBank/DDBJ whole genome shotgun (WGS) entry which is preliminary data.</text>
</comment>
<dbReference type="PANTHER" id="PTHR11122:SF13">
    <property type="entry name" value="GLUCOSE-6-PHOSPHATE 1-EPIMERASE"/>
    <property type="match status" value="1"/>
</dbReference>
<organism evidence="5 6">
    <name type="scientific">Fluctibacter corallii</name>
    <dbReference type="NCBI Taxonomy" id="2984329"/>
    <lineage>
        <taxon>Bacteria</taxon>
        <taxon>Pseudomonadati</taxon>
        <taxon>Pseudomonadota</taxon>
        <taxon>Gammaproteobacteria</taxon>
        <taxon>Alteromonadales</taxon>
        <taxon>Alteromonadaceae</taxon>
        <taxon>Fluctibacter</taxon>
    </lineage>
</organism>
<dbReference type="Proteomes" id="UP001652504">
    <property type="component" value="Unassembled WGS sequence"/>
</dbReference>
<sequence length="282" mass="31400">MEQLSESARLVHRNNIDLIEIDNRWSTATISLFGGHILSYVPKSDGRDRLWVSDAAIMDGSKAIRGGIPICWPWFGDLHGQADTSLPSHGYVRNQTWRIIHIQESDTGTQLQLAPSCVQGKGFLGEASLLLDVHVGDELCISLITKNLGDASLSYTAALHTYFAVDDIKHTELTGLSGEYKDKTQQFAIFQTPEPYRFSAETDRVHLCQPSSLSINNNDKHTLVHSEGHDSIVVWNPWADKSTSMADMTNEGFRNMLCVETAVTTTKVVAPNEKHVIVQRIR</sequence>
<dbReference type="EC" id="5.1.3.15" evidence="4"/>
<dbReference type="CDD" id="cd09020">
    <property type="entry name" value="D-hex-6-P-epi_like"/>
    <property type="match status" value="1"/>
</dbReference>
<keyword evidence="3 4" id="KW-0413">Isomerase</keyword>
<dbReference type="RefSeq" id="WP_263711455.1">
    <property type="nucleotide sequence ID" value="NZ_JAOWKX010000002.1"/>
</dbReference>
<comment type="catalytic activity">
    <reaction evidence="1">
        <text>alpha-D-glucose 6-phosphate = beta-D-glucose 6-phosphate</text>
        <dbReference type="Rhea" id="RHEA:16249"/>
        <dbReference type="ChEBI" id="CHEBI:58225"/>
        <dbReference type="ChEBI" id="CHEBI:58247"/>
        <dbReference type="EC" id="5.1.3.15"/>
    </reaction>
</comment>
<dbReference type="PIRSF" id="PIRSF016020">
    <property type="entry name" value="PHexose_mutarotase"/>
    <property type="match status" value="1"/>
</dbReference>
<dbReference type="InterPro" id="IPR008183">
    <property type="entry name" value="Aldose_1/G6P_1-epimerase"/>
</dbReference>
<comment type="similarity">
    <text evidence="2 4">Belongs to the glucose-6-phosphate 1-epimerase family.</text>
</comment>
<evidence type="ECO:0000256" key="1">
    <source>
        <dbReference type="ARBA" id="ARBA00001096"/>
    </source>
</evidence>